<reference evidence="2" key="1">
    <citation type="journal article" date="2023" name="Mol. Phylogenet. Evol.">
        <title>Genome-scale phylogeny and comparative genomics of the fungal order Sordariales.</title>
        <authorList>
            <person name="Hensen N."/>
            <person name="Bonometti L."/>
            <person name="Westerberg I."/>
            <person name="Brannstrom I.O."/>
            <person name="Guillou S."/>
            <person name="Cros-Aarteil S."/>
            <person name="Calhoun S."/>
            <person name="Haridas S."/>
            <person name="Kuo A."/>
            <person name="Mondo S."/>
            <person name="Pangilinan J."/>
            <person name="Riley R."/>
            <person name="LaButti K."/>
            <person name="Andreopoulos B."/>
            <person name="Lipzen A."/>
            <person name="Chen C."/>
            <person name="Yan M."/>
            <person name="Daum C."/>
            <person name="Ng V."/>
            <person name="Clum A."/>
            <person name="Steindorff A."/>
            <person name="Ohm R.A."/>
            <person name="Martin F."/>
            <person name="Silar P."/>
            <person name="Natvig D.O."/>
            <person name="Lalanne C."/>
            <person name="Gautier V."/>
            <person name="Ament-Velasquez S.L."/>
            <person name="Kruys A."/>
            <person name="Hutchinson M.I."/>
            <person name="Powell A.J."/>
            <person name="Barry K."/>
            <person name="Miller A.N."/>
            <person name="Grigoriev I.V."/>
            <person name="Debuchy R."/>
            <person name="Gladieux P."/>
            <person name="Hiltunen Thoren M."/>
            <person name="Johannesson H."/>
        </authorList>
    </citation>
    <scope>NUCLEOTIDE SEQUENCE</scope>
    <source>
        <strain evidence="2">PSN309</strain>
    </source>
</reference>
<dbReference type="EMBL" id="MU864355">
    <property type="protein sequence ID" value="KAK4192364.1"/>
    <property type="molecule type" value="Genomic_DNA"/>
</dbReference>
<dbReference type="SMART" id="SM00355">
    <property type="entry name" value="ZnF_C2H2"/>
    <property type="match status" value="2"/>
</dbReference>
<dbReference type="InterPro" id="IPR058925">
    <property type="entry name" value="zf-C2H2_AcuF"/>
</dbReference>
<evidence type="ECO:0000259" key="1">
    <source>
        <dbReference type="SMART" id="SM00355"/>
    </source>
</evidence>
<dbReference type="Proteomes" id="UP001302126">
    <property type="component" value="Unassembled WGS sequence"/>
</dbReference>
<dbReference type="Pfam" id="PF26082">
    <property type="entry name" value="zf-C2H2_AcuF"/>
    <property type="match status" value="1"/>
</dbReference>
<organism evidence="2 3">
    <name type="scientific">Podospora australis</name>
    <dbReference type="NCBI Taxonomy" id="1536484"/>
    <lineage>
        <taxon>Eukaryota</taxon>
        <taxon>Fungi</taxon>
        <taxon>Dikarya</taxon>
        <taxon>Ascomycota</taxon>
        <taxon>Pezizomycotina</taxon>
        <taxon>Sordariomycetes</taxon>
        <taxon>Sordariomycetidae</taxon>
        <taxon>Sordariales</taxon>
        <taxon>Podosporaceae</taxon>
        <taxon>Podospora</taxon>
    </lineage>
</organism>
<feature type="domain" description="C2H2-type" evidence="1">
    <location>
        <begin position="287"/>
        <end position="315"/>
    </location>
</feature>
<keyword evidence="3" id="KW-1185">Reference proteome</keyword>
<dbReference type="PANTHER" id="PTHR35391:SF7">
    <property type="entry name" value="C2H2-TYPE DOMAIN-CONTAINING PROTEIN"/>
    <property type="match status" value="1"/>
</dbReference>
<dbReference type="AlphaFoldDB" id="A0AAN6X1P4"/>
<sequence>MENTISADVNQYLAVFKDFLAKDSDVQGQLRDELSRFKVWCGTVAAHRTGRSSLEHRLRDASHIRDQVLNLVRDLTDNIEANLIVTSDQNPPVTELNQIATEVADVINCLTRLNVAIRNPAPHQRFIDSKLTDTASYEPWDIRHVESKFSQAKPWLVERLGKLISRRRQYFRYRESHHAKLSAGLEVADSKLQDSETVASSIPSALKDIHATGLASQTILVDDQSDAGVSETSYGASTSSNAKTLKIPPLREEHHRGPFQCPYCYMMVAVEDRIAWERHIYSDLRPYTCLEEHCVAPEREFSRRHEWFEHVQRNHWKTYNCPFGCEVELNSILEFKTLAKLAERAVDIANGISCPLCSDTLYRPKQYQRHVGRHLEQLSLFALPVSRKKTIISRKKTTTTRKKTIMTRNLPSLGLAPVTMP</sequence>
<reference evidence="2" key="2">
    <citation type="submission" date="2023-05" db="EMBL/GenBank/DDBJ databases">
        <authorList>
            <consortium name="Lawrence Berkeley National Laboratory"/>
            <person name="Steindorff A."/>
            <person name="Hensen N."/>
            <person name="Bonometti L."/>
            <person name="Westerberg I."/>
            <person name="Brannstrom I.O."/>
            <person name="Guillou S."/>
            <person name="Cros-Aarteil S."/>
            <person name="Calhoun S."/>
            <person name="Haridas S."/>
            <person name="Kuo A."/>
            <person name="Mondo S."/>
            <person name="Pangilinan J."/>
            <person name="Riley R."/>
            <person name="Labutti K."/>
            <person name="Andreopoulos B."/>
            <person name="Lipzen A."/>
            <person name="Chen C."/>
            <person name="Yanf M."/>
            <person name="Daum C."/>
            <person name="Ng V."/>
            <person name="Clum A."/>
            <person name="Ohm R."/>
            <person name="Martin F."/>
            <person name="Silar P."/>
            <person name="Natvig D."/>
            <person name="Lalanne C."/>
            <person name="Gautier V."/>
            <person name="Ament-Velasquez S.L."/>
            <person name="Kruys A."/>
            <person name="Hutchinson M.I."/>
            <person name="Powell A.J."/>
            <person name="Barry K."/>
            <person name="Miller A.N."/>
            <person name="Grigoriev I.V."/>
            <person name="Debuchy R."/>
            <person name="Gladieux P."/>
            <person name="Thoren M.H."/>
            <person name="Johannesson H."/>
        </authorList>
    </citation>
    <scope>NUCLEOTIDE SEQUENCE</scope>
    <source>
        <strain evidence="2">PSN309</strain>
    </source>
</reference>
<name>A0AAN6X1P4_9PEZI</name>
<proteinExistence type="predicted"/>
<protein>
    <recommendedName>
        <fullName evidence="1">C2H2-type domain-containing protein</fullName>
    </recommendedName>
</protein>
<gene>
    <name evidence="2" type="ORF">QBC35DRAFT_520240</name>
</gene>
<dbReference type="InterPro" id="IPR013087">
    <property type="entry name" value="Znf_C2H2_type"/>
</dbReference>
<evidence type="ECO:0000313" key="3">
    <source>
        <dbReference type="Proteomes" id="UP001302126"/>
    </source>
</evidence>
<feature type="domain" description="C2H2-type" evidence="1">
    <location>
        <begin position="352"/>
        <end position="374"/>
    </location>
</feature>
<evidence type="ECO:0000313" key="2">
    <source>
        <dbReference type="EMBL" id="KAK4192364.1"/>
    </source>
</evidence>
<dbReference type="PANTHER" id="PTHR35391">
    <property type="entry name" value="C2H2-TYPE DOMAIN-CONTAINING PROTEIN-RELATED"/>
    <property type="match status" value="1"/>
</dbReference>
<comment type="caution">
    <text evidence="2">The sequence shown here is derived from an EMBL/GenBank/DDBJ whole genome shotgun (WGS) entry which is preliminary data.</text>
</comment>
<accession>A0AAN6X1P4</accession>